<evidence type="ECO:0000256" key="3">
    <source>
        <dbReference type="ARBA" id="ARBA00004953"/>
    </source>
</evidence>
<comment type="catalytic activity">
    <reaction evidence="9">
        <text>O-phospho-L-threonine + H(+) = (R)-1-aminopropan-2-yl phosphate + CO2</text>
        <dbReference type="Rhea" id="RHEA:11492"/>
        <dbReference type="ChEBI" id="CHEBI:15378"/>
        <dbReference type="ChEBI" id="CHEBI:16526"/>
        <dbReference type="ChEBI" id="CHEBI:58563"/>
        <dbReference type="ChEBI" id="CHEBI:58675"/>
        <dbReference type="EC" id="4.1.1.81"/>
    </reaction>
</comment>
<evidence type="ECO:0000313" key="11">
    <source>
        <dbReference type="EMBL" id="MFC4076226.1"/>
    </source>
</evidence>
<dbReference type="PROSITE" id="PS00105">
    <property type="entry name" value="AA_TRANSFER_CLASS_1"/>
    <property type="match status" value="1"/>
</dbReference>
<comment type="caution">
    <text evidence="11">The sequence shown here is derived from an EMBL/GenBank/DDBJ whole genome shotgun (WGS) entry which is preliminary data.</text>
</comment>
<dbReference type="SUPFAM" id="SSF53383">
    <property type="entry name" value="PLP-dependent transferases"/>
    <property type="match status" value="1"/>
</dbReference>
<dbReference type="Pfam" id="PF00155">
    <property type="entry name" value="Aminotran_1_2"/>
    <property type="match status" value="1"/>
</dbReference>
<dbReference type="Proteomes" id="UP001595843">
    <property type="component" value="Unassembled WGS sequence"/>
</dbReference>
<dbReference type="GO" id="GO:0048472">
    <property type="term" value="F:threonine-phosphate decarboxylase activity"/>
    <property type="evidence" value="ECO:0007669"/>
    <property type="project" value="UniProtKB-EC"/>
</dbReference>
<dbReference type="NCBIfam" id="TIGR01140">
    <property type="entry name" value="L_thr_O3P_dcar"/>
    <property type="match status" value="1"/>
</dbReference>
<evidence type="ECO:0000256" key="5">
    <source>
        <dbReference type="ARBA" id="ARBA00022573"/>
    </source>
</evidence>
<dbReference type="InterPro" id="IPR015421">
    <property type="entry name" value="PyrdxlP-dep_Trfase_major"/>
</dbReference>
<comment type="pathway">
    <text evidence="3">Cofactor biosynthesis; adenosylcobalamin biosynthesis.</text>
</comment>
<dbReference type="PANTHER" id="PTHR42885">
    <property type="entry name" value="HISTIDINOL-PHOSPHATE AMINOTRANSFERASE-RELATED"/>
    <property type="match status" value="1"/>
</dbReference>
<accession>A0ABV8JG64</accession>
<organism evidence="11 12">
    <name type="scientific">Salinithrix halophila</name>
    <dbReference type="NCBI Taxonomy" id="1485204"/>
    <lineage>
        <taxon>Bacteria</taxon>
        <taxon>Bacillati</taxon>
        <taxon>Bacillota</taxon>
        <taxon>Bacilli</taxon>
        <taxon>Bacillales</taxon>
        <taxon>Thermoactinomycetaceae</taxon>
        <taxon>Salinithrix</taxon>
    </lineage>
</organism>
<keyword evidence="5" id="KW-0169">Cobalamin biosynthesis</keyword>
<evidence type="ECO:0000256" key="9">
    <source>
        <dbReference type="ARBA" id="ARBA00048531"/>
    </source>
</evidence>
<evidence type="ECO:0000259" key="10">
    <source>
        <dbReference type="Pfam" id="PF00155"/>
    </source>
</evidence>
<name>A0ABV8JG64_9BACL</name>
<keyword evidence="12" id="KW-1185">Reference proteome</keyword>
<sequence length="379" mass="41291">MPLTGVERYGHGGDRWTAGEMFGRGADAFVDFSANINPLGPPDSVVRVLQEALEDKGAPVLARYPDPRARSLKRALANRYGVPEECLMIGNGGAELIDLVNAAVRPSRVGATAPSFAEYEASARKRGQEIVYLPTGEKEGFQPEPEALSKWIRSVDLAYLGHPNNPTGLTVPYGQLLAAAEEAAVAGTVLVVDEAFLDFVSDGEARSLLSRLADFPTTLLLRSMTKFYALPGLRLGWGAAHPDWIRRIEELQIPWSVNGLAQIAGEAALSDGAFENVTRRWLAVERCFMMERLRELPGALLVPGEVNYFLLKLEAPPLGGTGASRRLQQALGERGILIRDCSTYPGLDDAYIRVAVRSREENVHLLQKLGEVLGKGEIF</sequence>
<gene>
    <name evidence="11" type="primary">cobD</name>
    <name evidence="11" type="ORF">ACFOUO_05310</name>
</gene>
<evidence type="ECO:0000256" key="2">
    <source>
        <dbReference type="ARBA" id="ARBA00003444"/>
    </source>
</evidence>
<evidence type="ECO:0000256" key="6">
    <source>
        <dbReference type="ARBA" id="ARBA00022898"/>
    </source>
</evidence>
<dbReference type="PANTHER" id="PTHR42885:SF1">
    <property type="entry name" value="THREONINE-PHOSPHATE DECARBOXYLASE"/>
    <property type="match status" value="1"/>
</dbReference>
<comment type="cofactor">
    <cofactor evidence="1">
        <name>pyridoxal 5'-phosphate</name>
        <dbReference type="ChEBI" id="CHEBI:597326"/>
    </cofactor>
</comment>
<dbReference type="Gene3D" id="3.90.1150.10">
    <property type="entry name" value="Aspartate Aminotransferase, domain 1"/>
    <property type="match status" value="1"/>
</dbReference>
<evidence type="ECO:0000256" key="1">
    <source>
        <dbReference type="ARBA" id="ARBA00001933"/>
    </source>
</evidence>
<evidence type="ECO:0000256" key="7">
    <source>
        <dbReference type="ARBA" id="ARBA00023239"/>
    </source>
</evidence>
<comment type="function">
    <text evidence="2">Decarboxylates L-threonine-O-3-phosphate to yield (R)-1-amino-2-propanol O-2-phosphate, the precursor for the linkage between the nucleotide loop and the corrin ring in cobalamin.</text>
</comment>
<keyword evidence="6" id="KW-0663">Pyridoxal phosphate</keyword>
<protein>
    <recommendedName>
        <fullName evidence="4">threonine-phosphate decarboxylase</fullName>
        <ecNumber evidence="4">4.1.1.81</ecNumber>
    </recommendedName>
    <alternativeName>
        <fullName evidence="8">L-threonine-O-3-phosphate decarboxylase</fullName>
    </alternativeName>
</protein>
<keyword evidence="7 11" id="KW-0456">Lyase</keyword>
<proteinExistence type="predicted"/>
<dbReference type="InterPro" id="IPR015424">
    <property type="entry name" value="PyrdxlP-dep_Trfase"/>
</dbReference>
<dbReference type="EC" id="4.1.1.81" evidence="4"/>
<evidence type="ECO:0000256" key="8">
    <source>
        <dbReference type="ARBA" id="ARBA00029996"/>
    </source>
</evidence>
<dbReference type="CDD" id="cd00609">
    <property type="entry name" value="AAT_like"/>
    <property type="match status" value="1"/>
</dbReference>
<dbReference type="EMBL" id="JBHSAP010000007">
    <property type="protein sequence ID" value="MFC4076226.1"/>
    <property type="molecule type" value="Genomic_DNA"/>
</dbReference>
<reference evidence="12" key="1">
    <citation type="journal article" date="2019" name="Int. J. Syst. Evol. Microbiol.">
        <title>The Global Catalogue of Microorganisms (GCM) 10K type strain sequencing project: providing services to taxonomists for standard genome sequencing and annotation.</title>
        <authorList>
            <consortium name="The Broad Institute Genomics Platform"/>
            <consortium name="The Broad Institute Genome Sequencing Center for Infectious Disease"/>
            <person name="Wu L."/>
            <person name="Ma J."/>
        </authorList>
    </citation>
    <scope>NUCLEOTIDE SEQUENCE [LARGE SCALE GENOMIC DNA]</scope>
    <source>
        <strain evidence="12">IBRC-M 10813</strain>
    </source>
</reference>
<dbReference type="InterPro" id="IPR005860">
    <property type="entry name" value="CobD"/>
</dbReference>
<dbReference type="InterPro" id="IPR015422">
    <property type="entry name" value="PyrdxlP-dep_Trfase_small"/>
</dbReference>
<evidence type="ECO:0000256" key="4">
    <source>
        <dbReference type="ARBA" id="ARBA00012285"/>
    </source>
</evidence>
<dbReference type="InterPro" id="IPR004839">
    <property type="entry name" value="Aminotransferase_I/II_large"/>
</dbReference>
<feature type="domain" description="Aminotransferase class I/classII large" evidence="10">
    <location>
        <begin position="30"/>
        <end position="369"/>
    </location>
</feature>
<dbReference type="InterPro" id="IPR004838">
    <property type="entry name" value="NHTrfase_class1_PyrdxlP-BS"/>
</dbReference>
<dbReference type="Gene3D" id="3.40.640.10">
    <property type="entry name" value="Type I PLP-dependent aspartate aminotransferase-like (Major domain)"/>
    <property type="match status" value="1"/>
</dbReference>
<evidence type="ECO:0000313" key="12">
    <source>
        <dbReference type="Proteomes" id="UP001595843"/>
    </source>
</evidence>